<dbReference type="Pfam" id="PF00977">
    <property type="entry name" value="His_biosynth"/>
    <property type="match status" value="1"/>
</dbReference>
<dbReference type="GO" id="GO:0005737">
    <property type="term" value="C:cytoplasm"/>
    <property type="evidence" value="ECO:0007669"/>
    <property type="project" value="TreeGrafter"/>
</dbReference>
<dbReference type="GO" id="GO:0000162">
    <property type="term" value="P:L-tryptophan biosynthetic process"/>
    <property type="evidence" value="ECO:0007669"/>
    <property type="project" value="TreeGrafter"/>
</dbReference>
<dbReference type="GO" id="GO:0000105">
    <property type="term" value="P:L-histidine biosynthetic process"/>
    <property type="evidence" value="ECO:0007669"/>
    <property type="project" value="InterPro"/>
</dbReference>
<dbReference type="InterPro" id="IPR011060">
    <property type="entry name" value="RibuloseP-bd_barrel"/>
</dbReference>
<name>A0A381R467_9ZZZZ</name>
<dbReference type="InterPro" id="IPR011858">
    <property type="entry name" value="His6/HISN3"/>
</dbReference>
<accession>A0A381R467</accession>
<keyword evidence="2" id="KW-0028">Amino-acid biosynthesis</keyword>
<dbReference type="InterPro" id="IPR044524">
    <property type="entry name" value="Isoase_HisA-like"/>
</dbReference>
<dbReference type="InterPro" id="IPR013785">
    <property type="entry name" value="Aldolase_TIM"/>
</dbReference>
<dbReference type="AlphaFoldDB" id="A0A381R467"/>
<evidence type="ECO:0000256" key="1">
    <source>
        <dbReference type="ARBA" id="ARBA00009667"/>
    </source>
</evidence>
<organism evidence="5">
    <name type="scientific">marine metagenome</name>
    <dbReference type="NCBI Taxonomy" id="408172"/>
    <lineage>
        <taxon>unclassified sequences</taxon>
        <taxon>metagenomes</taxon>
        <taxon>ecological metagenomes</taxon>
    </lineage>
</organism>
<evidence type="ECO:0000256" key="3">
    <source>
        <dbReference type="ARBA" id="ARBA00023235"/>
    </source>
</evidence>
<evidence type="ECO:0000313" key="5">
    <source>
        <dbReference type="EMBL" id="SUZ84353.1"/>
    </source>
</evidence>
<dbReference type="PANTHER" id="PTHR43090:SF2">
    <property type="entry name" value="1-(5-PHOSPHORIBOSYL)-5-[(5-PHOSPHORIBOSYLAMINO)METHYLIDENEAMINO] IMIDAZOLE-4-CARBOXAMIDE ISOMERASE"/>
    <property type="match status" value="1"/>
</dbReference>
<gene>
    <name evidence="5" type="ORF">METZ01_LOCUS37207</name>
</gene>
<dbReference type="InterPro" id="IPR006062">
    <property type="entry name" value="His_biosynth"/>
</dbReference>
<dbReference type="PANTHER" id="PTHR43090">
    <property type="entry name" value="1-(5-PHOSPHORIBOSYL)-5-[(5-PHOSPHORIBOSYLAMINO)METHYLIDENEAMINO] IMIDAZOLE-4-CARBOXAMIDE ISOMERASE"/>
    <property type="match status" value="1"/>
</dbReference>
<evidence type="ECO:0000256" key="2">
    <source>
        <dbReference type="ARBA" id="ARBA00022605"/>
    </source>
</evidence>
<dbReference type="Gene3D" id="3.20.20.70">
    <property type="entry name" value="Aldolase class I"/>
    <property type="match status" value="1"/>
</dbReference>
<dbReference type="SUPFAM" id="SSF51366">
    <property type="entry name" value="Ribulose-phoshate binding barrel"/>
    <property type="match status" value="1"/>
</dbReference>
<comment type="pathway">
    <text evidence="4">Amino-acid biosynthesis.</text>
</comment>
<keyword evidence="3" id="KW-0413">Isomerase</keyword>
<dbReference type="GO" id="GO:0003949">
    <property type="term" value="F:1-(5-phosphoribosyl)-5-[(5-phosphoribosylamino)methylideneamino]imidazole-4-carboxamide isomerase activity"/>
    <property type="evidence" value="ECO:0007669"/>
    <property type="project" value="InterPro"/>
</dbReference>
<sequence length="259" mass="27813">MRFRPCIDLHGGRVKQIVGNTLTDDGDPATNFDTDKRAGEFARLYRDDGLVGGHVIMLGPGNEDAAREALASFPGGMQIGGGIDSSNAELWLEAGAGAVIVTSTIFVDGCLDRDRLESLADQVGRDQLVLDLSCREQSGNYIAMTNRWQTFTDVTIDAPTLRELSQYCCEFLIHAIDKEGRIAGIDGRLLALLTDIVPGQVTYAGGISSPSDLDTIFRVGKDRVDFTVGSALDVFGGSGLLYRDLVRDWSSGMTATQGS</sequence>
<proteinExistence type="inferred from homology"/>
<evidence type="ECO:0000256" key="4">
    <source>
        <dbReference type="ARBA" id="ARBA00029440"/>
    </source>
</evidence>
<reference evidence="5" key="1">
    <citation type="submission" date="2018-05" db="EMBL/GenBank/DDBJ databases">
        <authorList>
            <person name="Lanie J.A."/>
            <person name="Ng W.-L."/>
            <person name="Kazmierczak K.M."/>
            <person name="Andrzejewski T.M."/>
            <person name="Davidsen T.M."/>
            <person name="Wayne K.J."/>
            <person name="Tettelin H."/>
            <person name="Glass J.I."/>
            <person name="Rusch D."/>
            <person name="Podicherti R."/>
            <person name="Tsui H.-C.T."/>
            <person name="Winkler M.E."/>
        </authorList>
    </citation>
    <scope>NUCLEOTIDE SEQUENCE</scope>
</reference>
<dbReference type="CDD" id="cd04723">
    <property type="entry name" value="HisA_HisF"/>
    <property type="match status" value="1"/>
</dbReference>
<dbReference type="NCBIfam" id="TIGR02129">
    <property type="entry name" value="hisA_euk"/>
    <property type="match status" value="1"/>
</dbReference>
<dbReference type="EMBL" id="UINC01001592">
    <property type="protein sequence ID" value="SUZ84353.1"/>
    <property type="molecule type" value="Genomic_DNA"/>
</dbReference>
<protein>
    <submittedName>
        <fullName evidence="5">Uncharacterized protein</fullName>
    </submittedName>
</protein>
<comment type="similarity">
    <text evidence="1">Belongs to the HisA/HisF family.</text>
</comment>